<evidence type="ECO:0000256" key="4">
    <source>
        <dbReference type="ARBA" id="ARBA00035494"/>
    </source>
</evidence>
<dbReference type="InterPro" id="IPR036373">
    <property type="entry name" value="Ribosomal_bL17_sf"/>
</dbReference>
<dbReference type="GO" id="GO:0022625">
    <property type="term" value="C:cytosolic large ribosomal subunit"/>
    <property type="evidence" value="ECO:0007669"/>
    <property type="project" value="TreeGrafter"/>
</dbReference>
<evidence type="ECO:0000256" key="6">
    <source>
        <dbReference type="RuleBase" id="RU000661"/>
    </source>
</evidence>
<proteinExistence type="inferred from homology"/>
<dbReference type="Pfam" id="PF01196">
    <property type="entry name" value="Ribosomal_L17"/>
    <property type="match status" value="1"/>
</dbReference>
<dbReference type="Gene3D" id="3.90.1030.10">
    <property type="entry name" value="Ribosomal protein L17"/>
    <property type="match status" value="1"/>
</dbReference>
<dbReference type="SUPFAM" id="SSF64263">
    <property type="entry name" value="Prokaryotic ribosomal protein L17"/>
    <property type="match status" value="1"/>
</dbReference>
<reference evidence="7 8" key="1">
    <citation type="journal article" date="2016" name="Nat. Commun.">
        <title>Thousands of microbial genomes shed light on interconnected biogeochemical processes in an aquifer system.</title>
        <authorList>
            <person name="Anantharaman K."/>
            <person name="Brown C.T."/>
            <person name="Hug L.A."/>
            <person name="Sharon I."/>
            <person name="Castelle C.J."/>
            <person name="Probst A.J."/>
            <person name="Thomas B.C."/>
            <person name="Singh A."/>
            <person name="Wilkins M.J."/>
            <person name="Karaoz U."/>
            <person name="Brodie E.L."/>
            <person name="Williams K.H."/>
            <person name="Hubbard S.S."/>
            <person name="Banfield J.F."/>
        </authorList>
    </citation>
    <scope>NUCLEOTIDE SEQUENCE [LARGE SCALE GENOMIC DNA]</scope>
</reference>
<dbReference type="PANTHER" id="PTHR14413:SF16">
    <property type="entry name" value="LARGE RIBOSOMAL SUBUNIT PROTEIN BL17M"/>
    <property type="match status" value="1"/>
</dbReference>
<keyword evidence="3 5" id="KW-0687">Ribonucleoprotein</keyword>
<protein>
    <recommendedName>
        <fullName evidence="4 6">50S ribosomal protein L17</fullName>
    </recommendedName>
</protein>
<dbReference type="AlphaFoldDB" id="A0A1F8FH69"/>
<sequence length="116" mass="13309">MRHHKKGKTLGRIRKTRTALMRDLARALIINEKIFTTEIKAKALRPKVEKMITRGKEKNIANIRLLTKNLGTVPAKKIYDTLAPRYQNRSGGYTRILKATPRKSDSARMAILELIK</sequence>
<gene>
    <name evidence="7" type="ORF">A3C71_01685</name>
</gene>
<organism evidence="7 8">
    <name type="scientific">Candidatus Yanofskybacteria bacterium RIFCSPHIGHO2_02_FULL_43_15c</name>
    <dbReference type="NCBI Taxonomy" id="1802679"/>
    <lineage>
        <taxon>Bacteria</taxon>
        <taxon>Candidatus Yanofskyibacteriota</taxon>
    </lineage>
</organism>
<name>A0A1F8FH69_9BACT</name>
<evidence type="ECO:0000256" key="3">
    <source>
        <dbReference type="ARBA" id="ARBA00023274"/>
    </source>
</evidence>
<evidence type="ECO:0000313" key="7">
    <source>
        <dbReference type="EMBL" id="OGN12464.1"/>
    </source>
</evidence>
<dbReference type="InterPro" id="IPR047859">
    <property type="entry name" value="Ribosomal_bL17_CS"/>
</dbReference>
<accession>A0A1F8FH69</accession>
<dbReference type="PROSITE" id="PS01167">
    <property type="entry name" value="RIBOSOMAL_L17"/>
    <property type="match status" value="1"/>
</dbReference>
<evidence type="ECO:0000256" key="1">
    <source>
        <dbReference type="ARBA" id="ARBA00008777"/>
    </source>
</evidence>
<dbReference type="PANTHER" id="PTHR14413">
    <property type="entry name" value="RIBOSOMAL PROTEIN L17"/>
    <property type="match status" value="1"/>
</dbReference>
<evidence type="ECO:0000313" key="8">
    <source>
        <dbReference type="Proteomes" id="UP000178197"/>
    </source>
</evidence>
<dbReference type="Proteomes" id="UP000178197">
    <property type="component" value="Unassembled WGS sequence"/>
</dbReference>
<comment type="caution">
    <text evidence="7">The sequence shown here is derived from an EMBL/GenBank/DDBJ whole genome shotgun (WGS) entry which is preliminary data.</text>
</comment>
<evidence type="ECO:0000256" key="2">
    <source>
        <dbReference type="ARBA" id="ARBA00022980"/>
    </source>
</evidence>
<dbReference type="InterPro" id="IPR000456">
    <property type="entry name" value="Ribosomal_bL17"/>
</dbReference>
<keyword evidence="2 5" id="KW-0689">Ribosomal protein</keyword>
<evidence type="ECO:0000256" key="5">
    <source>
        <dbReference type="RuleBase" id="RU000660"/>
    </source>
</evidence>
<dbReference type="GO" id="GO:0006412">
    <property type="term" value="P:translation"/>
    <property type="evidence" value="ECO:0007669"/>
    <property type="project" value="InterPro"/>
</dbReference>
<dbReference type="GO" id="GO:0003735">
    <property type="term" value="F:structural constituent of ribosome"/>
    <property type="evidence" value="ECO:0007669"/>
    <property type="project" value="InterPro"/>
</dbReference>
<dbReference type="EMBL" id="MGJT01000017">
    <property type="protein sequence ID" value="OGN12464.1"/>
    <property type="molecule type" value="Genomic_DNA"/>
</dbReference>
<dbReference type="NCBIfam" id="TIGR00059">
    <property type="entry name" value="L17"/>
    <property type="match status" value="1"/>
</dbReference>
<comment type="similarity">
    <text evidence="1 5">Belongs to the bacterial ribosomal protein bL17 family.</text>
</comment>